<feature type="compositionally biased region" description="Basic and acidic residues" evidence="1">
    <location>
        <begin position="63"/>
        <end position="74"/>
    </location>
</feature>
<comment type="caution">
    <text evidence="2">The sequence shown here is derived from an EMBL/GenBank/DDBJ whole genome shotgun (WGS) entry which is preliminary data.</text>
</comment>
<organism evidence="2 3">
    <name type="scientific">Brassica cretica</name>
    <name type="common">Mustard</name>
    <dbReference type="NCBI Taxonomy" id="69181"/>
    <lineage>
        <taxon>Eukaryota</taxon>
        <taxon>Viridiplantae</taxon>
        <taxon>Streptophyta</taxon>
        <taxon>Embryophyta</taxon>
        <taxon>Tracheophyta</taxon>
        <taxon>Spermatophyta</taxon>
        <taxon>Magnoliopsida</taxon>
        <taxon>eudicotyledons</taxon>
        <taxon>Gunneridae</taxon>
        <taxon>Pentapetalae</taxon>
        <taxon>rosids</taxon>
        <taxon>malvids</taxon>
        <taxon>Brassicales</taxon>
        <taxon>Brassicaceae</taxon>
        <taxon>Brassiceae</taxon>
        <taxon>Brassica</taxon>
    </lineage>
</organism>
<dbReference type="EMBL" id="QGKX02001521">
    <property type="protein sequence ID" value="KAF3506971.1"/>
    <property type="molecule type" value="Genomic_DNA"/>
</dbReference>
<evidence type="ECO:0000313" key="3">
    <source>
        <dbReference type="Proteomes" id="UP000712600"/>
    </source>
</evidence>
<sequence length="90" mass="9648">MEGPLYRKFSFFRRKGVVLWTGPGILPSRDPEASVLPGVQKGEEGSVEKAPSSEPDNAGAGERSLELEPVKTDKVPPTAGQTEELNVNPS</sequence>
<evidence type="ECO:0000256" key="1">
    <source>
        <dbReference type="SAM" id="MobiDB-lite"/>
    </source>
</evidence>
<accession>A0A8S9NY74</accession>
<reference evidence="2" key="1">
    <citation type="submission" date="2019-12" db="EMBL/GenBank/DDBJ databases">
        <title>Genome sequencing and annotation of Brassica cretica.</title>
        <authorList>
            <person name="Studholme D.J."/>
            <person name="Sarris P."/>
        </authorList>
    </citation>
    <scope>NUCLEOTIDE SEQUENCE</scope>
    <source>
        <strain evidence="2">PFS-109/04</strain>
        <tissue evidence="2">Leaf</tissue>
    </source>
</reference>
<dbReference type="Proteomes" id="UP000712600">
    <property type="component" value="Unassembled WGS sequence"/>
</dbReference>
<protein>
    <submittedName>
        <fullName evidence="2">Uncharacterized protein</fullName>
    </submittedName>
</protein>
<feature type="region of interest" description="Disordered" evidence="1">
    <location>
        <begin position="22"/>
        <end position="90"/>
    </location>
</feature>
<name>A0A8S9NY74_BRACR</name>
<evidence type="ECO:0000313" key="2">
    <source>
        <dbReference type="EMBL" id="KAF3506971.1"/>
    </source>
</evidence>
<dbReference type="AlphaFoldDB" id="A0A8S9NY74"/>
<feature type="compositionally biased region" description="Polar residues" evidence="1">
    <location>
        <begin position="79"/>
        <end position="90"/>
    </location>
</feature>
<proteinExistence type="predicted"/>
<gene>
    <name evidence="2" type="ORF">F2Q69_00007056</name>
</gene>